<sequence>MKSRNSGDDGAAGTSSVWLSAKKKKKNVRRLGGGGLSLESFANMKPGRSQYNPAIAKKQREFYKNAKYVSKYKRTLKHHNQQNDLSMPSSSKGETEGDSSGKGSGKKKKKSWNNLNHLYEAKREADEKARMEREAAMRAKKEEMDKAATRRKAERGKMLKRTRSGQPRMKYRIEHLLQTIQGSS</sequence>
<comment type="caution">
    <text evidence="1">The sequence shown here is derived from an EMBL/GenBank/DDBJ whole genome shotgun (WGS) entry which is preliminary data.</text>
</comment>
<dbReference type="Proteomes" id="UP001057402">
    <property type="component" value="Chromosome 8"/>
</dbReference>
<organism evidence="1 2">
    <name type="scientific">Melastoma candidum</name>
    <dbReference type="NCBI Taxonomy" id="119954"/>
    <lineage>
        <taxon>Eukaryota</taxon>
        <taxon>Viridiplantae</taxon>
        <taxon>Streptophyta</taxon>
        <taxon>Embryophyta</taxon>
        <taxon>Tracheophyta</taxon>
        <taxon>Spermatophyta</taxon>
        <taxon>Magnoliopsida</taxon>
        <taxon>eudicotyledons</taxon>
        <taxon>Gunneridae</taxon>
        <taxon>Pentapetalae</taxon>
        <taxon>rosids</taxon>
        <taxon>malvids</taxon>
        <taxon>Myrtales</taxon>
        <taxon>Melastomataceae</taxon>
        <taxon>Melastomatoideae</taxon>
        <taxon>Melastomateae</taxon>
        <taxon>Melastoma</taxon>
    </lineage>
</organism>
<proteinExistence type="predicted"/>
<name>A0ACB9N037_9MYRT</name>
<reference evidence="2" key="1">
    <citation type="journal article" date="2023" name="Front. Plant Sci.">
        <title>Chromosomal-level genome assembly of Melastoma candidum provides insights into trichome evolution.</title>
        <authorList>
            <person name="Zhong Y."/>
            <person name="Wu W."/>
            <person name="Sun C."/>
            <person name="Zou P."/>
            <person name="Liu Y."/>
            <person name="Dai S."/>
            <person name="Zhou R."/>
        </authorList>
    </citation>
    <scope>NUCLEOTIDE SEQUENCE [LARGE SCALE GENOMIC DNA]</scope>
</reference>
<evidence type="ECO:0000313" key="2">
    <source>
        <dbReference type="Proteomes" id="UP001057402"/>
    </source>
</evidence>
<protein>
    <submittedName>
        <fullName evidence="1">Uncharacterized protein</fullName>
    </submittedName>
</protein>
<dbReference type="EMBL" id="CM042887">
    <property type="protein sequence ID" value="KAI4329752.1"/>
    <property type="molecule type" value="Genomic_DNA"/>
</dbReference>
<evidence type="ECO:0000313" key="1">
    <source>
        <dbReference type="EMBL" id="KAI4329752.1"/>
    </source>
</evidence>
<accession>A0ACB9N037</accession>
<gene>
    <name evidence="1" type="ORF">MLD38_028100</name>
</gene>
<keyword evidence="2" id="KW-1185">Reference proteome</keyword>